<protein>
    <submittedName>
        <fullName evidence="1">Uncharacterized protein</fullName>
    </submittedName>
</protein>
<dbReference type="Proteomes" id="UP001482620">
    <property type="component" value="Unassembled WGS sequence"/>
</dbReference>
<sequence length="101" mass="11583">MVCLLFIRSVRVRFPLPVNLLSVYKLGSEEVSAHKQFGRKYTRQQTLKCSLKDTKPSDPVLPRKPKSALSVKLEDKWMSGDQSRERATSLYSKLFLSPVQI</sequence>
<accession>A0ABV0UTU1</accession>
<keyword evidence="2" id="KW-1185">Reference proteome</keyword>
<evidence type="ECO:0000313" key="1">
    <source>
        <dbReference type="EMBL" id="MEQ2248156.1"/>
    </source>
</evidence>
<reference evidence="1 2" key="1">
    <citation type="submission" date="2021-06" db="EMBL/GenBank/DDBJ databases">
        <authorList>
            <person name="Palmer J.M."/>
        </authorList>
    </citation>
    <scope>NUCLEOTIDE SEQUENCE [LARGE SCALE GENOMIC DNA]</scope>
    <source>
        <strain evidence="2">if_2019</strain>
        <tissue evidence="1">Muscle</tissue>
    </source>
</reference>
<comment type="caution">
    <text evidence="1">The sequence shown here is derived from an EMBL/GenBank/DDBJ whole genome shotgun (WGS) entry which is preliminary data.</text>
</comment>
<dbReference type="EMBL" id="JAHRIQ010082587">
    <property type="protein sequence ID" value="MEQ2248156.1"/>
    <property type="molecule type" value="Genomic_DNA"/>
</dbReference>
<evidence type="ECO:0000313" key="2">
    <source>
        <dbReference type="Proteomes" id="UP001482620"/>
    </source>
</evidence>
<proteinExistence type="predicted"/>
<gene>
    <name evidence="1" type="ORF">ILYODFUR_016396</name>
</gene>
<name>A0ABV0UTU1_9TELE</name>
<organism evidence="1 2">
    <name type="scientific">Ilyodon furcidens</name>
    <name type="common">goldbreast splitfin</name>
    <dbReference type="NCBI Taxonomy" id="33524"/>
    <lineage>
        <taxon>Eukaryota</taxon>
        <taxon>Metazoa</taxon>
        <taxon>Chordata</taxon>
        <taxon>Craniata</taxon>
        <taxon>Vertebrata</taxon>
        <taxon>Euteleostomi</taxon>
        <taxon>Actinopterygii</taxon>
        <taxon>Neopterygii</taxon>
        <taxon>Teleostei</taxon>
        <taxon>Neoteleostei</taxon>
        <taxon>Acanthomorphata</taxon>
        <taxon>Ovalentaria</taxon>
        <taxon>Atherinomorphae</taxon>
        <taxon>Cyprinodontiformes</taxon>
        <taxon>Goodeidae</taxon>
        <taxon>Ilyodon</taxon>
    </lineage>
</organism>